<sequence>MIASKVIGGIVGALVTIRYGLGLYAWRVSELLERPKYSVVEKLPGGVEIRSYDAYVVAEATMKGTPMRQSMGPGFGACAGYIFGGKNRVRGVSLKKTSRSMSMTAPVRMETSERATKVSFVMSANETVRSLPVPTDSSMALRQIKPHMVPTRCHRLNLGARDDVFRERGFPPTPSTRHHLATQAAFVRFSGKPPSEQRVAKERARLEAALAKHGYEVRRPEETLTYGYHDPFATPNLLRRNEVGLYVAKRRTWTA</sequence>
<evidence type="ECO:0000313" key="4">
    <source>
        <dbReference type="Proteomes" id="UP000789595"/>
    </source>
</evidence>
<feature type="transmembrane region" description="Helical" evidence="2">
    <location>
        <begin position="6"/>
        <end position="26"/>
    </location>
</feature>
<keyword evidence="2" id="KW-0472">Membrane</keyword>
<dbReference type="EMBL" id="CAKKNE010000002">
    <property type="protein sequence ID" value="CAH0368124.1"/>
    <property type="molecule type" value="Genomic_DNA"/>
</dbReference>
<dbReference type="InterPro" id="IPR006917">
    <property type="entry name" value="SOUL_heme-bd"/>
</dbReference>
<evidence type="ECO:0000313" key="3">
    <source>
        <dbReference type="EMBL" id="CAH0368124.1"/>
    </source>
</evidence>
<dbReference type="Proteomes" id="UP000789595">
    <property type="component" value="Unassembled WGS sequence"/>
</dbReference>
<protein>
    <submittedName>
        <fullName evidence="3">Uncharacterized protein</fullName>
    </submittedName>
</protein>
<evidence type="ECO:0000256" key="1">
    <source>
        <dbReference type="ARBA" id="ARBA00009817"/>
    </source>
</evidence>
<dbReference type="PANTHER" id="PTHR11220">
    <property type="entry name" value="HEME-BINDING PROTEIN-RELATED"/>
    <property type="match status" value="1"/>
</dbReference>
<keyword evidence="2" id="KW-0812">Transmembrane</keyword>
<dbReference type="InterPro" id="IPR011256">
    <property type="entry name" value="Reg_factor_effector_dom_sf"/>
</dbReference>
<dbReference type="Pfam" id="PF04832">
    <property type="entry name" value="SOUL"/>
    <property type="match status" value="2"/>
</dbReference>
<dbReference type="SUPFAM" id="SSF55136">
    <property type="entry name" value="Probable bacterial effector-binding domain"/>
    <property type="match status" value="2"/>
</dbReference>
<accession>A0A8J2WUS9</accession>
<reference evidence="3" key="1">
    <citation type="submission" date="2021-11" db="EMBL/GenBank/DDBJ databases">
        <authorList>
            <consortium name="Genoscope - CEA"/>
            <person name="William W."/>
        </authorList>
    </citation>
    <scope>NUCLEOTIDE SEQUENCE</scope>
</reference>
<organism evidence="3 4">
    <name type="scientific">Pelagomonas calceolata</name>
    <dbReference type="NCBI Taxonomy" id="35677"/>
    <lineage>
        <taxon>Eukaryota</taxon>
        <taxon>Sar</taxon>
        <taxon>Stramenopiles</taxon>
        <taxon>Ochrophyta</taxon>
        <taxon>Pelagophyceae</taxon>
        <taxon>Pelagomonadales</taxon>
        <taxon>Pelagomonadaceae</taxon>
        <taxon>Pelagomonas</taxon>
    </lineage>
</organism>
<name>A0A8J2WUS9_9STRA</name>
<comment type="similarity">
    <text evidence="1">Belongs to the HEBP family.</text>
</comment>
<comment type="caution">
    <text evidence="3">The sequence shown here is derived from an EMBL/GenBank/DDBJ whole genome shotgun (WGS) entry which is preliminary data.</text>
</comment>
<dbReference type="PANTHER" id="PTHR11220:SF58">
    <property type="entry name" value="SOUL HEME-BINDING FAMILY PROTEIN"/>
    <property type="match status" value="1"/>
</dbReference>
<gene>
    <name evidence="3" type="ORF">PECAL_2P11740</name>
</gene>
<evidence type="ECO:0000256" key="2">
    <source>
        <dbReference type="SAM" id="Phobius"/>
    </source>
</evidence>
<proteinExistence type="inferred from homology"/>
<keyword evidence="2" id="KW-1133">Transmembrane helix</keyword>
<dbReference type="OrthoDB" id="6424451at2759"/>
<dbReference type="AlphaFoldDB" id="A0A8J2WUS9"/>
<keyword evidence="4" id="KW-1185">Reference proteome</keyword>
<dbReference type="Gene3D" id="3.20.80.10">
    <property type="entry name" value="Regulatory factor, effector binding domain"/>
    <property type="match status" value="1"/>
</dbReference>